<dbReference type="Proteomes" id="UP001231189">
    <property type="component" value="Unassembled WGS sequence"/>
</dbReference>
<name>A0AAD8WD32_LOLMU</name>
<dbReference type="SUPFAM" id="SSF47699">
    <property type="entry name" value="Bifunctional inhibitor/lipid-transfer protein/seed storage 2S albumin"/>
    <property type="match status" value="1"/>
</dbReference>
<comment type="similarity">
    <text evidence="1">Belongs to the plant LTP family.</text>
</comment>
<reference evidence="6" key="1">
    <citation type="submission" date="2023-07" db="EMBL/GenBank/DDBJ databases">
        <title>A chromosome-level genome assembly of Lolium multiflorum.</title>
        <authorList>
            <person name="Chen Y."/>
            <person name="Copetti D."/>
            <person name="Kolliker R."/>
            <person name="Studer B."/>
        </authorList>
    </citation>
    <scope>NUCLEOTIDE SEQUENCE</scope>
    <source>
        <strain evidence="6">02402/16</strain>
        <tissue evidence="6">Leaf</tissue>
    </source>
</reference>
<organism evidence="6 8">
    <name type="scientific">Lolium multiflorum</name>
    <name type="common">Italian ryegrass</name>
    <name type="synonym">Lolium perenne subsp. multiflorum</name>
    <dbReference type="NCBI Taxonomy" id="4521"/>
    <lineage>
        <taxon>Eukaryota</taxon>
        <taxon>Viridiplantae</taxon>
        <taxon>Streptophyta</taxon>
        <taxon>Embryophyta</taxon>
        <taxon>Tracheophyta</taxon>
        <taxon>Spermatophyta</taxon>
        <taxon>Magnoliopsida</taxon>
        <taxon>Liliopsida</taxon>
        <taxon>Poales</taxon>
        <taxon>Poaceae</taxon>
        <taxon>BOP clade</taxon>
        <taxon>Pooideae</taxon>
        <taxon>Poodae</taxon>
        <taxon>Poeae</taxon>
        <taxon>Poeae Chloroplast Group 2 (Poeae type)</taxon>
        <taxon>Loliodinae</taxon>
        <taxon>Loliinae</taxon>
        <taxon>Lolium</taxon>
    </lineage>
</organism>
<evidence type="ECO:0000256" key="3">
    <source>
        <dbReference type="ARBA" id="ARBA00023157"/>
    </source>
</evidence>
<keyword evidence="3" id="KW-1015">Disulfide bond</keyword>
<evidence type="ECO:0000313" key="6">
    <source>
        <dbReference type="EMBL" id="KAK1649744.1"/>
    </source>
</evidence>
<evidence type="ECO:0000313" key="8">
    <source>
        <dbReference type="Proteomes" id="UP001231189"/>
    </source>
</evidence>
<dbReference type="CDD" id="cd00010">
    <property type="entry name" value="AAI_LTSS"/>
    <property type="match status" value="1"/>
</dbReference>
<dbReference type="InterPro" id="IPR043325">
    <property type="entry name" value="LTSS"/>
</dbReference>
<proteinExistence type="inferred from homology"/>
<keyword evidence="4" id="KW-0325">Glycoprotein</keyword>
<evidence type="ECO:0000313" key="7">
    <source>
        <dbReference type="EMBL" id="KAK1649746.1"/>
    </source>
</evidence>
<keyword evidence="2" id="KW-0732">Signal</keyword>
<gene>
    <name evidence="6" type="ORF">QYE76_067549</name>
    <name evidence="7" type="ORF">QYE76_067551</name>
</gene>
<dbReference type="InterPro" id="IPR036312">
    <property type="entry name" value="Bifun_inhib/LTP/seed_sf"/>
</dbReference>
<dbReference type="InterPro" id="IPR016140">
    <property type="entry name" value="Bifunc_inhib/LTP/seed_store"/>
</dbReference>
<evidence type="ECO:0000256" key="2">
    <source>
        <dbReference type="ARBA" id="ARBA00022729"/>
    </source>
</evidence>
<feature type="domain" description="Bifunctional inhibitor/plant lipid transfer protein/seed storage helical" evidence="5">
    <location>
        <begin position="4"/>
        <end position="80"/>
    </location>
</feature>
<dbReference type="EMBL" id="JAUUTY010000004">
    <property type="protein sequence ID" value="KAK1649744.1"/>
    <property type="molecule type" value="Genomic_DNA"/>
</dbReference>
<dbReference type="AlphaFoldDB" id="A0AAD8WD32"/>
<protein>
    <recommendedName>
        <fullName evidence="5">Bifunctional inhibitor/plant lipid transfer protein/seed storage helical domain-containing protein</fullName>
    </recommendedName>
</protein>
<sequence>MPPQPKECLPSIMGLMPCKDFLTNQSAPPPPYPGKCCDGLKSLLKDTPICLCHLDDGGFDQVLSAHMNIENFAALMVDICKSGGPADFGSCSGPVPPVRAPAPGAAS</sequence>
<comment type="caution">
    <text evidence="6">The sequence shown here is derived from an EMBL/GenBank/DDBJ whole genome shotgun (WGS) entry which is preliminary data.</text>
</comment>
<evidence type="ECO:0000256" key="4">
    <source>
        <dbReference type="ARBA" id="ARBA00023180"/>
    </source>
</evidence>
<dbReference type="Gene3D" id="1.10.110.10">
    <property type="entry name" value="Plant lipid-transfer and hydrophobic proteins"/>
    <property type="match status" value="1"/>
</dbReference>
<keyword evidence="8" id="KW-1185">Reference proteome</keyword>
<dbReference type="EMBL" id="JAUUTY010000004">
    <property type="protein sequence ID" value="KAK1649746.1"/>
    <property type="molecule type" value="Genomic_DNA"/>
</dbReference>
<dbReference type="PANTHER" id="PTHR33044">
    <property type="entry name" value="BIFUNCTIONAL INHIBITOR/LIPID-TRANSFER PROTEIN/SEED STORAGE 2S ALBUMIN SUPERFAMILY PROTEIN-RELATED"/>
    <property type="match status" value="1"/>
</dbReference>
<evidence type="ECO:0000256" key="1">
    <source>
        <dbReference type="ARBA" id="ARBA00009748"/>
    </source>
</evidence>
<evidence type="ECO:0000259" key="5">
    <source>
        <dbReference type="Pfam" id="PF14368"/>
    </source>
</evidence>
<dbReference type="Pfam" id="PF14368">
    <property type="entry name" value="LTP_2"/>
    <property type="match status" value="1"/>
</dbReference>
<accession>A0AAD8WD32</accession>